<keyword evidence="2" id="KW-1185">Reference proteome</keyword>
<comment type="caution">
    <text evidence="1">The sequence shown here is derived from an EMBL/GenBank/DDBJ whole genome shotgun (WGS) entry which is preliminary data.</text>
</comment>
<evidence type="ECO:0000313" key="1">
    <source>
        <dbReference type="EMBL" id="TFH70923.1"/>
    </source>
</evidence>
<reference evidence="1 2" key="1">
    <citation type="submission" date="2019-02" db="EMBL/GenBank/DDBJ databases">
        <title>Draft Genome Sequence of the Prevotella sp. BCRC 81118, Isolated from Human Feces.</title>
        <authorList>
            <person name="Huang C.-H."/>
        </authorList>
    </citation>
    <scope>NUCLEOTIDE SEQUENCE [LARGE SCALE GENOMIC DNA]</scope>
    <source>
        <strain evidence="1 2">BCRC 81118</strain>
    </source>
</reference>
<dbReference type="OrthoDB" id="1095543at2"/>
<dbReference type="Proteomes" id="UP000297872">
    <property type="component" value="Unassembled WGS sequence"/>
</dbReference>
<name>A0A4Y8UUB7_9BACT</name>
<dbReference type="AlphaFoldDB" id="A0A4Y8UUB7"/>
<accession>A0A4Y8UUB7</accession>
<organism evidence="1 2">
    <name type="scientific">Segatella hominis</name>
    <dbReference type="NCBI Taxonomy" id="2518605"/>
    <lineage>
        <taxon>Bacteria</taxon>
        <taxon>Pseudomonadati</taxon>
        <taxon>Bacteroidota</taxon>
        <taxon>Bacteroidia</taxon>
        <taxon>Bacteroidales</taxon>
        <taxon>Prevotellaceae</taxon>
        <taxon>Segatella</taxon>
    </lineage>
</organism>
<dbReference type="GeneID" id="302996735"/>
<dbReference type="RefSeq" id="WP_134844555.1">
    <property type="nucleotide sequence ID" value="NZ_SGVY01000070.1"/>
</dbReference>
<proteinExistence type="predicted"/>
<protein>
    <submittedName>
        <fullName evidence="1">Uncharacterized protein</fullName>
    </submittedName>
</protein>
<gene>
    <name evidence="1" type="ORF">EXN75_15850</name>
</gene>
<dbReference type="EMBL" id="SGVY01000070">
    <property type="protein sequence ID" value="TFH70923.1"/>
    <property type="molecule type" value="Genomic_DNA"/>
</dbReference>
<evidence type="ECO:0000313" key="2">
    <source>
        <dbReference type="Proteomes" id="UP000297872"/>
    </source>
</evidence>
<sequence length="108" mass="12661">MEEVIYKHETNGEFTGIYAQIEDGKLTITEQDMGEFEKEYSRDGEVESFVFFDVANTNRLMRSLHASDDYSLIESLKKKFKKHGSCMKGKICDYCDEHGIKYQTQVYY</sequence>